<keyword evidence="2" id="KW-1185">Reference proteome</keyword>
<keyword evidence="1" id="KW-0689">Ribosomal protein</keyword>
<accession>A0ACB9YLV3</accession>
<reference evidence="1 2" key="1">
    <citation type="journal article" date="2022" name="New Phytol.">
        <title>Ecological generalism drives hyperdiversity of secondary metabolite gene clusters in xylarialean endophytes.</title>
        <authorList>
            <person name="Franco M.E.E."/>
            <person name="Wisecaver J.H."/>
            <person name="Arnold A.E."/>
            <person name="Ju Y.M."/>
            <person name="Slot J.C."/>
            <person name="Ahrendt S."/>
            <person name="Moore L.P."/>
            <person name="Eastman K.E."/>
            <person name="Scott K."/>
            <person name="Konkel Z."/>
            <person name="Mondo S.J."/>
            <person name="Kuo A."/>
            <person name="Hayes R.D."/>
            <person name="Haridas S."/>
            <person name="Andreopoulos B."/>
            <person name="Riley R."/>
            <person name="LaButti K."/>
            <person name="Pangilinan J."/>
            <person name="Lipzen A."/>
            <person name="Amirebrahimi M."/>
            <person name="Yan J."/>
            <person name="Adam C."/>
            <person name="Keymanesh K."/>
            <person name="Ng V."/>
            <person name="Louie K."/>
            <person name="Northen T."/>
            <person name="Drula E."/>
            <person name="Henrissat B."/>
            <person name="Hsieh H.M."/>
            <person name="Youens-Clark K."/>
            <person name="Lutzoni F."/>
            <person name="Miadlikowska J."/>
            <person name="Eastwood D.C."/>
            <person name="Hamelin R.C."/>
            <person name="Grigoriev I.V."/>
            <person name="U'Ren J.M."/>
        </authorList>
    </citation>
    <scope>NUCLEOTIDE SEQUENCE [LARGE SCALE GENOMIC DNA]</scope>
    <source>
        <strain evidence="1 2">CBS 119005</strain>
    </source>
</reference>
<protein>
    <submittedName>
        <fullName evidence="1">60S ribosomal protein L26-1</fullName>
    </submittedName>
</protein>
<proteinExistence type="predicted"/>
<comment type="caution">
    <text evidence="1">The sequence shown here is derived from an EMBL/GenBank/DDBJ whole genome shotgun (WGS) entry which is preliminary data.</text>
</comment>
<organism evidence="1 2">
    <name type="scientific">Hypoxylon rubiginosum</name>
    <dbReference type="NCBI Taxonomy" id="110542"/>
    <lineage>
        <taxon>Eukaryota</taxon>
        <taxon>Fungi</taxon>
        <taxon>Dikarya</taxon>
        <taxon>Ascomycota</taxon>
        <taxon>Pezizomycotina</taxon>
        <taxon>Sordariomycetes</taxon>
        <taxon>Xylariomycetidae</taxon>
        <taxon>Xylariales</taxon>
        <taxon>Hypoxylaceae</taxon>
        <taxon>Hypoxylon</taxon>
    </lineage>
</organism>
<keyword evidence="1" id="KW-0687">Ribonucleoprotein</keyword>
<evidence type="ECO:0000313" key="2">
    <source>
        <dbReference type="Proteomes" id="UP001497700"/>
    </source>
</evidence>
<dbReference type="Proteomes" id="UP001497700">
    <property type="component" value="Unassembled WGS sequence"/>
</dbReference>
<dbReference type="EMBL" id="MU393613">
    <property type="protein sequence ID" value="KAI4859790.1"/>
    <property type="molecule type" value="Genomic_DNA"/>
</dbReference>
<gene>
    <name evidence="1" type="ORF">F4820DRAFT_140348</name>
</gene>
<evidence type="ECO:0000313" key="1">
    <source>
        <dbReference type="EMBL" id="KAI4859790.1"/>
    </source>
</evidence>
<name>A0ACB9YLV3_9PEZI</name>
<sequence length="137" mass="15407">MTKVNSGIASSRRKSRKAHFGASSGERRVIMSAPLSKELREKYNVRSIPIRKDDEVTIVRGTNKGREGKVTSVYRLKYQIHIERVTRDKASGQSVPLGIHPSKVVVTKLKLDKDRESILERIKVGRELRSKAKAAAK</sequence>